<dbReference type="AlphaFoldDB" id="A0A7S1X081"/>
<sequence>MMEEEIIKKRLLTQTAVGHKGDTPLTKLTKRYLQFCVALLGSAGGGEEERSAELEELYGHLVRDIANIELLSEKRETTCKVHQQEGRNYELKRKELTAALELARSDIEAKKGELAEARLVRQHNEEYEALRRLVVEHPRCADMQAELDSAQAALDATRAANTRAAAVIALRKKQFALLLHTIDSLAGEVEGGAAEEGGPTPMET</sequence>
<accession>A0A7S1X081</accession>
<name>A0A7S1X081_9CHLO</name>
<evidence type="ECO:0000256" key="2">
    <source>
        <dbReference type="ARBA" id="ARBA00023242"/>
    </source>
</evidence>
<proteinExistence type="predicted"/>
<dbReference type="GO" id="GO:0000445">
    <property type="term" value="C:THO complex part of transcription export complex"/>
    <property type="evidence" value="ECO:0007669"/>
    <property type="project" value="InterPro"/>
</dbReference>
<dbReference type="GO" id="GO:0006397">
    <property type="term" value="P:mRNA processing"/>
    <property type="evidence" value="ECO:0007669"/>
    <property type="project" value="InterPro"/>
</dbReference>
<comment type="subcellular location">
    <subcellularLocation>
        <location evidence="1">Nucleus</location>
    </subcellularLocation>
</comment>
<gene>
    <name evidence="3" type="ORF">TCHU04912_LOCUS4082</name>
</gene>
<protein>
    <recommendedName>
        <fullName evidence="4">THO complex subunit 7 homolog</fullName>
    </recommendedName>
</protein>
<keyword evidence="2" id="KW-0539">Nucleus</keyword>
<dbReference type="EMBL" id="HBGG01008126">
    <property type="protein sequence ID" value="CAD9201849.1"/>
    <property type="molecule type" value="Transcribed_RNA"/>
</dbReference>
<evidence type="ECO:0008006" key="4">
    <source>
        <dbReference type="Google" id="ProtNLM"/>
    </source>
</evidence>
<organism evidence="3">
    <name type="scientific">Tetraselmis chuii</name>
    <dbReference type="NCBI Taxonomy" id="63592"/>
    <lineage>
        <taxon>Eukaryota</taxon>
        <taxon>Viridiplantae</taxon>
        <taxon>Chlorophyta</taxon>
        <taxon>core chlorophytes</taxon>
        <taxon>Chlorodendrophyceae</taxon>
        <taxon>Chlorodendrales</taxon>
        <taxon>Chlorodendraceae</taxon>
        <taxon>Tetraselmis</taxon>
    </lineage>
</organism>
<evidence type="ECO:0000256" key="1">
    <source>
        <dbReference type="ARBA" id="ARBA00004123"/>
    </source>
</evidence>
<dbReference type="Pfam" id="PF05615">
    <property type="entry name" value="THOC7"/>
    <property type="match status" value="1"/>
</dbReference>
<evidence type="ECO:0000313" key="3">
    <source>
        <dbReference type="EMBL" id="CAD9201849.1"/>
    </source>
</evidence>
<reference evidence="3" key="1">
    <citation type="submission" date="2021-01" db="EMBL/GenBank/DDBJ databases">
        <authorList>
            <person name="Corre E."/>
            <person name="Pelletier E."/>
            <person name="Niang G."/>
            <person name="Scheremetjew M."/>
            <person name="Finn R."/>
            <person name="Kale V."/>
            <person name="Holt S."/>
            <person name="Cochrane G."/>
            <person name="Meng A."/>
            <person name="Brown T."/>
            <person name="Cohen L."/>
        </authorList>
    </citation>
    <scope>NUCLEOTIDE SEQUENCE</scope>
    <source>
        <strain evidence="3">PLY429</strain>
    </source>
</reference>
<dbReference type="InterPro" id="IPR008501">
    <property type="entry name" value="THOC7/Mft1"/>
</dbReference>